<keyword evidence="2" id="KW-1133">Transmembrane helix</keyword>
<name>A0A7S3Z0I8_9EUKA</name>
<protein>
    <submittedName>
        <fullName evidence="3">Uncharacterized protein</fullName>
    </submittedName>
</protein>
<feature type="region of interest" description="Disordered" evidence="1">
    <location>
        <begin position="75"/>
        <end position="99"/>
    </location>
</feature>
<dbReference type="EMBL" id="HBIV01027220">
    <property type="protein sequence ID" value="CAE0667870.1"/>
    <property type="molecule type" value="Transcribed_RNA"/>
</dbReference>
<feature type="compositionally biased region" description="Basic and acidic residues" evidence="1">
    <location>
        <begin position="84"/>
        <end position="99"/>
    </location>
</feature>
<organism evidence="3">
    <name type="scientific">Lotharella globosa</name>
    <dbReference type="NCBI Taxonomy" id="91324"/>
    <lineage>
        <taxon>Eukaryota</taxon>
        <taxon>Sar</taxon>
        <taxon>Rhizaria</taxon>
        <taxon>Cercozoa</taxon>
        <taxon>Chlorarachniophyceae</taxon>
        <taxon>Lotharella</taxon>
    </lineage>
</organism>
<gene>
    <name evidence="3" type="ORF">LGLO00237_LOCUS19493</name>
</gene>
<reference evidence="3" key="1">
    <citation type="submission" date="2021-01" db="EMBL/GenBank/DDBJ databases">
        <authorList>
            <person name="Corre E."/>
            <person name="Pelletier E."/>
            <person name="Niang G."/>
            <person name="Scheremetjew M."/>
            <person name="Finn R."/>
            <person name="Kale V."/>
            <person name="Holt S."/>
            <person name="Cochrane G."/>
            <person name="Meng A."/>
            <person name="Brown T."/>
            <person name="Cohen L."/>
        </authorList>
    </citation>
    <scope>NUCLEOTIDE SEQUENCE</scope>
    <source>
        <strain evidence="3">CCCM811</strain>
    </source>
</reference>
<keyword evidence="2" id="KW-0472">Membrane</keyword>
<accession>A0A7S3Z0I8</accession>
<dbReference type="AlphaFoldDB" id="A0A7S3Z0I8"/>
<evidence type="ECO:0000313" key="3">
    <source>
        <dbReference type="EMBL" id="CAE0667870.1"/>
    </source>
</evidence>
<evidence type="ECO:0000256" key="1">
    <source>
        <dbReference type="SAM" id="MobiDB-lite"/>
    </source>
</evidence>
<sequence length="99" mass="10265">MEVLAAALSPLIFPTIYARSQRGGVPLGSGMAFVVAASICAVALLVASLLPDDPPPPCSTDSSYERVEGLGPIPVTPGTGVIEVSREGETRWAETKDHC</sequence>
<evidence type="ECO:0000256" key="2">
    <source>
        <dbReference type="SAM" id="Phobius"/>
    </source>
</evidence>
<keyword evidence="2" id="KW-0812">Transmembrane</keyword>
<proteinExistence type="predicted"/>
<feature type="transmembrane region" description="Helical" evidence="2">
    <location>
        <begin position="28"/>
        <end position="50"/>
    </location>
</feature>